<organism evidence="3 4">
    <name type="scientific">Homoserinimonas aerilata</name>
    <dbReference type="NCBI Taxonomy" id="1162970"/>
    <lineage>
        <taxon>Bacteria</taxon>
        <taxon>Bacillati</taxon>
        <taxon>Actinomycetota</taxon>
        <taxon>Actinomycetes</taxon>
        <taxon>Micrococcales</taxon>
        <taxon>Microbacteriaceae</taxon>
        <taxon>Homoserinimonas</taxon>
    </lineage>
</organism>
<evidence type="ECO:0000313" key="4">
    <source>
        <dbReference type="Proteomes" id="UP000317998"/>
    </source>
</evidence>
<accession>A0A542YIL3</accession>
<comment type="caution">
    <text evidence="3">The sequence shown here is derived from an EMBL/GenBank/DDBJ whole genome shotgun (WGS) entry which is preliminary data.</text>
</comment>
<gene>
    <name evidence="3" type="ORF">FB562_1010</name>
</gene>
<dbReference type="EMBL" id="VFOM01000001">
    <property type="protein sequence ID" value="TQL47935.1"/>
    <property type="molecule type" value="Genomic_DNA"/>
</dbReference>
<feature type="domain" description="Fe-S metabolism associated" evidence="2">
    <location>
        <begin position="32"/>
        <end position="154"/>
    </location>
</feature>
<dbReference type="AlphaFoldDB" id="A0A542YIL3"/>
<evidence type="ECO:0000259" key="2">
    <source>
        <dbReference type="Pfam" id="PF02657"/>
    </source>
</evidence>
<name>A0A542YIL3_9MICO</name>
<evidence type="ECO:0000256" key="1">
    <source>
        <dbReference type="ARBA" id="ARBA00010282"/>
    </source>
</evidence>
<reference evidence="3 4" key="1">
    <citation type="submission" date="2019-06" db="EMBL/GenBank/DDBJ databases">
        <title>Sequencing the genomes of 1000 actinobacteria strains.</title>
        <authorList>
            <person name="Klenk H.-P."/>
        </authorList>
    </citation>
    <scope>NUCLEOTIDE SEQUENCE [LARGE SCALE GENOMIC DNA]</scope>
    <source>
        <strain evidence="3 4">DSM 26477</strain>
    </source>
</reference>
<dbReference type="InterPro" id="IPR003808">
    <property type="entry name" value="Fe-S_metab-assoc_dom"/>
</dbReference>
<keyword evidence="4" id="KW-1185">Reference proteome</keyword>
<dbReference type="SUPFAM" id="SSF82649">
    <property type="entry name" value="SufE/NifU"/>
    <property type="match status" value="1"/>
</dbReference>
<dbReference type="PANTHER" id="PTHR43597">
    <property type="entry name" value="SULFUR ACCEPTOR PROTEIN CSDE"/>
    <property type="match status" value="1"/>
</dbReference>
<comment type="similarity">
    <text evidence="1">Belongs to the SufE family.</text>
</comment>
<sequence>MSVIDLLAPCSGILDQVTTVETPAALEEIRAEFLALDPNDRLTLLLEFSAELPELPPRYAEHPDLLEQVIECQSPVFMFVELDEHGIVHLHVTAPRESPTTRGFASILAQGLEGLSAEQVLAVPDDYPNTIGLAKLISPLRLRGMSALLGRTKRQIREKMAEAGAEATR</sequence>
<evidence type="ECO:0000313" key="3">
    <source>
        <dbReference type="EMBL" id="TQL47935.1"/>
    </source>
</evidence>
<dbReference type="Pfam" id="PF02657">
    <property type="entry name" value="SufE"/>
    <property type="match status" value="1"/>
</dbReference>
<proteinExistence type="inferred from homology"/>
<dbReference type="Proteomes" id="UP000317998">
    <property type="component" value="Unassembled WGS sequence"/>
</dbReference>
<dbReference type="Gene3D" id="3.90.1010.10">
    <property type="match status" value="1"/>
</dbReference>
<protein>
    <submittedName>
        <fullName evidence="3">Cysteine desulfuration protein SufE</fullName>
    </submittedName>
</protein>
<dbReference type="PANTHER" id="PTHR43597:SF5">
    <property type="entry name" value="SUFE-LIKE PROTEIN 2, CHLOROPLASTIC"/>
    <property type="match status" value="1"/>
</dbReference>